<keyword evidence="2" id="KW-1185">Reference proteome</keyword>
<organism evidence="1 2">
    <name type="scientific">Sorghum bicolor</name>
    <name type="common">Sorghum</name>
    <name type="synonym">Sorghum vulgare</name>
    <dbReference type="NCBI Taxonomy" id="4558"/>
    <lineage>
        <taxon>Eukaryota</taxon>
        <taxon>Viridiplantae</taxon>
        <taxon>Streptophyta</taxon>
        <taxon>Embryophyta</taxon>
        <taxon>Tracheophyta</taxon>
        <taxon>Spermatophyta</taxon>
        <taxon>Magnoliopsida</taxon>
        <taxon>Liliopsida</taxon>
        <taxon>Poales</taxon>
        <taxon>Poaceae</taxon>
        <taxon>PACMAD clade</taxon>
        <taxon>Panicoideae</taxon>
        <taxon>Andropogonodae</taxon>
        <taxon>Andropogoneae</taxon>
        <taxon>Sorghinae</taxon>
        <taxon>Sorghum</taxon>
    </lineage>
</organism>
<sequence>MRCGPDQSHIGILATGSLQSVGIRLPTGSPQPMGVKLVRPPRPRLATNSRSAMLSRSATNIGSTFYRGGQTHQCTHQGLAKDTKTCARMLFRSYNPKKMILVLPSKRKRYMWPPKKWPPLVKIEVMRQRMWSL</sequence>
<protein>
    <submittedName>
        <fullName evidence="1">Uncharacterized protein</fullName>
    </submittedName>
</protein>
<dbReference type="InParanoid" id="A0A1B6Q8Q0"/>
<reference evidence="1 2" key="1">
    <citation type="journal article" date="2009" name="Nature">
        <title>The Sorghum bicolor genome and the diversification of grasses.</title>
        <authorList>
            <person name="Paterson A.H."/>
            <person name="Bowers J.E."/>
            <person name="Bruggmann R."/>
            <person name="Dubchak I."/>
            <person name="Grimwood J."/>
            <person name="Gundlach H."/>
            <person name="Haberer G."/>
            <person name="Hellsten U."/>
            <person name="Mitros T."/>
            <person name="Poliakov A."/>
            <person name="Schmutz J."/>
            <person name="Spannagl M."/>
            <person name="Tang H."/>
            <person name="Wang X."/>
            <person name="Wicker T."/>
            <person name="Bharti A.K."/>
            <person name="Chapman J."/>
            <person name="Feltus F.A."/>
            <person name="Gowik U."/>
            <person name="Grigoriev I.V."/>
            <person name="Lyons E."/>
            <person name="Maher C.A."/>
            <person name="Martis M."/>
            <person name="Narechania A."/>
            <person name="Otillar R.P."/>
            <person name="Penning B.W."/>
            <person name="Salamov A.A."/>
            <person name="Wang Y."/>
            <person name="Zhang L."/>
            <person name="Carpita N.C."/>
            <person name="Freeling M."/>
            <person name="Gingle A.R."/>
            <person name="Hash C.T."/>
            <person name="Keller B."/>
            <person name="Klein P."/>
            <person name="Kresovich S."/>
            <person name="McCann M.C."/>
            <person name="Ming R."/>
            <person name="Peterson D.G."/>
            <person name="Mehboob-ur-Rahman"/>
            <person name="Ware D."/>
            <person name="Westhoff P."/>
            <person name="Mayer K.F."/>
            <person name="Messing J."/>
            <person name="Rokhsar D.S."/>
        </authorList>
    </citation>
    <scope>NUCLEOTIDE SEQUENCE [LARGE SCALE GENOMIC DNA]</scope>
    <source>
        <strain evidence="2">cv. BTx623</strain>
    </source>
</reference>
<dbReference type="EMBL" id="CM000761">
    <property type="protein sequence ID" value="KXG34304.1"/>
    <property type="molecule type" value="Genomic_DNA"/>
</dbReference>
<dbReference type="Gramene" id="KXG34304">
    <property type="protein sequence ID" value="KXG34304"/>
    <property type="gene ID" value="SORBI_3002G018000"/>
</dbReference>
<evidence type="ECO:0000313" key="2">
    <source>
        <dbReference type="Proteomes" id="UP000000768"/>
    </source>
</evidence>
<name>A0A1B6Q8Q0_SORBI</name>
<evidence type="ECO:0000313" key="1">
    <source>
        <dbReference type="EMBL" id="KXG34304.1"/>
    </source>
</evidence>
<dbReference type="Proteomes" id="UP000000768">
    <property type="component" value="Chromosome 2"/>
</dbReference>
<reference evidence="2" key="2">
    <citation type="journal article" date="2018" name="Plant J.">
        <title>The Sorghum bicolor reference genome: improved assembly, gene annotations, a transcriptome atlas, and signatures of genome organization.</title>
        <authorList>
            <person name="McCormick R.F."/>
            <person name="Truong S.K."/>
            <person name="Sreedasyam A."/>
            <person name="Jenkins J."/>
            <person name="Shu S."/>
            <person name="Sims D."/>
            <person name="Kennedy M."/>
            <person name="Amirebrahimi M."/>
            <person name="Weers B.D."/>
            <person name="McKinley B."/>
            <person name="Mattison A."/>
            <person name="Morishige D.T."/>
            <person name="Grimwood J."/>
            <person name="Schmutz J."/>
            <person name="Mullet J.E."/>
        </authorList>
    </citation>
    <scope>NUCLEOTIDE SEQUENCE [LARGE SCALE GENOMIC DNA]</scope>
    <source>
        <strain evidence="2">cv. BTx623</strain>
    </source>
</reference>
<gene>
    <name evidence="1" type="ORF">SORBI_3002G018000</name>
</gene>
<dbReference type="AlphaFoldDB" id="A0A1B6Q8Q0"/>
<proteinExistence type="predicted"/>
<accession>A0A1B6Q8Q0</accession>